<keyword evidence="1" id="KW-0472">Membrane</keyword>
<dbReference type="EMBL" id="MN013087">
    <property type="protein sequence ID" value="QEG13449.1"/>
    <property type="molecule type" value="Genomic_DNA"/>
</dbReference>
<name>A0A5B9NIF1_9CAUD</name>
<evidence type="ECO:0000256" key="1">
    <source>
        <dbReference type="SAM" id="Phobius"/>
    </source>
</evidence>
<gene>
    <name evidence="2" type="ORF">PENG_62</name>
</gene>
<keyword evidence="1" id="KW-1133">Transmembrane helix</keyword>
<dbReference type="Proteomes" id="UP000325073">
    <property type="component" value="Segment"/>
</dbReference>
<sequence>MVAHILTILRELEYSDRENNRIIIIILSLSYTYMYIYMLMLRTF</sequence>
<keyword evidence="1" id="KW-0812">Transmembrane</keyword>
<organism evidence="2 3">
    <name type="scientific">Klebsiella phage vB_KpnS_Penguinator</name>
    <dbReference type="NCBI Taxonomy" id="2591377"/>
    <lineage>
        <taxon>Viruses</taxon>
        <taxon>Duplodnaviria</taxon>
        <taxon>Heunggongvirae</taxon>
        <taxon>Uroviricota</taxon>
        <taxon>Caudoviricetes</taxon>
        <taxon>Drexlerviridae</taxon>
        <taxon>Webervirus</taxon>
        <taxon>Webervirus penguinator</taxon>
    </lineage>
</organism>
<keyword evidence="3" id="KW-1185">Reference proteome</keyword>
<protein>
    <submittedName>
        <fullName evidence="2">Uncharacterized protein</fullName>
    </submittedName>
</protein>
<proteinExistence type="predicted"/>
<feature type="transmembrane region" description="Helical" evidence="1">
    <location>
        <begin position="22"/>
        <end position="41"/>
    </location>
</feature>
<reference evidence="2 3" key="1">
    <citation type="submission" date="2019-04" db="EMBL/GenBank/DDBJ databases">
        <authorList>
            <person name="Dawson D.D."/>
            <person name="Sharma R."/>
            <person name="Thurgood T.L."/>
            <person name="Arens D.K."/>
            <person name="Thompson D.W."/>
            <person name="Kruger J.L."/>
            <person name="Loertscher E."/>
            <person name="Johnson L."/>
            <person name="Walker J."/>
            <person name="Casjens S."/>
            <person name="Grose J.H."/>
        </authorList>
    </citation>
    <scope>NUCLEOTIDE SEQUENCE [LARGE SCALE GENOMIC DNA]</scope>
</reference>
<accession>A0A5B9NIF1</accession>
<evidence type="ECO:0000313" key="3">
    <source>
        <dbReference type="Proteomes" id="UP000325073"/>
    </source>
</evidence>
<evidence type="ECO:0000313" key="2">
    <source>
        <dbReference type="EMBL" id="QEG13449.1"/>
    </source>
</evidence>